<dbReference type="AlphaFoldDB" id="A0A8J3CEY2"/>
<dbReference type="RefSeq" id="WP_189062246.1">
    <property type="nucleotide sequence ID" value="NZ_BMMK01000088.1"/>
</dbReference>
<evidence type="ECO:0000313" key="2">
    <source>
        <dbReference type="Proteomes" id="UP000637578"/>
    </source>
</evidence>
<dbReference type="Proteomes" id="UP000637578">
    <property type="component" value="Unassembled WGS sequence"/>
</dbReference>
<dbReference type="EMBL" id="BMMK01000088">
    <property type="protein sequence ID" value="GGM84985.1"/>
    <property type="molecule type" value="Genomic_DNA"/>
</dbReference>
<gene>
    <name evidence="1" type="ORF">GCM10012275_64690</name>
</gene>
<comment type="caution">
    <text evidence="1">The sequence shown here is derived from an EMBL/GenBank/DDBJ whole genome shotgun (WGS) entry which is preliminary data.</text>
</comment>
<proteinExistence type="predicted"/>
<reference evidence="1" key="1">
    <citation type="journal article" date="2014" name="Int. J. Syst. Evol. Microbiol.">
        <title>Complete genome sequence of Corynebacterium casei LMG S-19264T (=DSM 44701T), isolated from a smear-ripened cheese.</title>
        <authorList>
            <consortium name="US DOE Joint Genome Institute (JGI-PGF)"/>
            <person name="Walter F."/>
            <person name="Albersmeier A."/>
            <person name="Kalinowski J."/>
            <person name="Ruckert C."/>
        </authorList>
    </citation>
    <scope>NUCLEOTIDE SEQUENCE</scope>
    <source>
        <strain evidence="1">CGMCC 4.5737</strain>
    </source>
</reference>
<organism evidence="1 2">
    <name type="scientific">Longimycelium tulufanense</name>
    <dbReference type="NCBI Taxonomy" id="907463"/>
    <lineage>
        <taxon>Bacteria</taxon>
        <taxon>Bacillati</taxon>
        <taxon>Actinomycetota</taxon>
        <taxon>Actinomycetes</taxon>
        <taxon>Pseudonocardiales</taxon>
        <taxon>Pseudonocardiaceae</taxon>
        <taxon>Longimycelium</taxon>
    </lineage>
</organism>
<name>A0A8J3CEY2_9PSEU</name>
<protein>
    <submittedName>
        <fullName evidence="1">Uncharacterized protein</fullName>
    </submittedName>
</protein>
<accession>A0A8J3CEY2</accession>
<reference evidence="1" key="2">
    <citation type="submission" date="2020-09" db="EMBL/GenBank/DDBJ databases">
        <authorList>
            <person name="Sun Q."/>
            <person name="Zhou Y."/>
        </authorList>
    </citation>
    <scope>NUCLEOTIDE SEQUENCE</scope>
    <source>
        <strain evidence="1">CGMCC 4.5737</strain>
    </source>
</reference>
<evidence type="ECO:0000313" key="1">
    <source>
        <dbReference type="EMBL" id="GGM84985.1"/>
    </source>
</evidence>
<keyword evidence="2" id="KW-1185">Reference proteome</keyword>
<sequence length="89" mass="9688">MSAPTVSADTTVAALRQQLAAAQCENHLLRVQLGAVVDHIVDTALIGCRNLGEHQPDTAEQNRIAERVRTNVMRIAYAATQTTRRTIHG</sequence>